<organism evidence="3 4">
    <name type="scientific">Kipferlia bialata</name>
    <dbReference type="NCBI Taxonomy" id="797122"/>
    <lineage>
        <taxon>Eukaryota</taxon>
        <taxon>Metamonada</taxon>
        <taxon>Carpediemonas-like organisms</taxon>
        <taxon>Kipferlia</taxon>
    </lineage>
</organism>
<feature type="coiled-coil region" evidence="1">
    <location>
        <begin position="714"/>
        <end position="741"/>
    </location>
</feature>
<feature type="region of interest" description="Disordered" evidence="2">
    <location>
        <begin position="266"/>
        <end position="300"/>
    </location>
</feature>
<feature type="region of interest" description="Disordered" evidence="2">
    <location>
        <begin position="808"/>
        <end position="855"/>
    </location>
</feature>
<dbReference type="EMBL" id="BDIP01001489">
    <property type="protein sequence ID" value="GIQ84509.1"/>
    <property type="molecule type" value="Genomic_DNA"/>
</dbReference>
<feature type="compositionally biased region" description="Basic and acidic residues" evidence="2">
    <location>
        <begin position="12"/>
        <end position="143"/>
    </location>
</feature>
<evidence type="ECO:0000256" key="2">
    <source>
        <dbReference type="SAM" id="MobiDB-lite"/>
    </source>
</evidence>
<feature type="region of interest" description="Disordered" evidence="2">
    <location>
        <begin position="216"/>
        <end position="245"/>
    </location>
</feature>
<sequence>LQLVLETIKTQSESREEELIATLETEREAASTRLAEARAETERVREEAEAEREAQAEREREAREERERERDAEEAERERVAAEERERVEAEAEAARQKQRQEEMAAVEAERERERAEWQAEREREAAAHETREAEREKAEQERIAAWEAERESATKNATREAQDSSLKMGIKDADLAEALQSLEVVISQRNTALLETEAAVQAQKNCQLEWEAKEQEWMAQQKEKDEARAKAQKEKDDRWLEKRAGEIARSSEEVEGLKATLRNLIEQGKKREAEREAERKSEEKKARLRAKERKAEAEAQRIRDEEKAVLKKREEEQNALKAMLDRRALPERVPGDTKYRGMGSEDLEAYIANPNTDIKDRFSAAGVLIVRYRHTLTAKEATQSEELSNMALRRKLEVAETTEVKLRQQMNAAVAECNRLKAGSERGQQEAEVEMKALAEAVASLKEKHAREITGLRQQNRSLQANLRHATSDLAGTASERRKAEARIQSASGTRQQKERVKDQLVGETAALRQQLVEAKRREDNTRIQMAHAQTQLQDAEKRLTLNASETSTLKAALAEGRAKAQSMHVSLRECRQRLADLERRGDKLVSDNSDLKAACKKAREDSAHAKAQAMRLTKQTEARQAHTDRMASALKTARAELGNVKDTLGQRERDIVSLGKRNASLTAEIRQLKDRVRVVENHAAAKASDPNANAELRNRLQYKAKISINKAKAIERERYDRLEAQANRITKDYEELLVKYKECRESLRQSRLHSRAQQRSRNSGGGGLAPSASTQRMDGLKSPRPSAIAARLGLEELNEMIASRLSAPNSPTGKAVPSAVQSGRVTTPSKEATATVAAGASPVTPTLSPPTPEEAAIERVLEEAVAAVTEGKAEETPKTE</sequence>
<feature type="coiled-coil region" evidence="1">
    <location>
        <begin position="657"/>
        <end position="684"/>
    </location>
</feature>
<feature type="region of interest" description="Disordered" evidence="2">
    <location>
        <begin position="749"/>
        <end position="787"/>
    </location>
</feature>
<protein>
    <submittedName>
        <fullName evidence="3">Uncharacterized protein</fullName>
    </submittedName>
</protein>
<feature type="compositionally biased region" description="Basic and acidic residues" evidence="2">
    <location>
        <begin position="268"/>
        <end position="286"/>
    </location>
</feature>
<feature type="non-terminal residue" evidence="3">
    <location>
        <position position="882"/>
    </location>
</feature>
<feature type="region of interest" description="Disordered" evidence="2">
    <location>
        <begin position="1"/>
        <end position="143"/>
    </location>
</feature>
<name>A0A9K3GHX2_9EUKA</name>
<feature type="coiled-coil region" evidence="1">
    <location>
        <begin position="503"/>
        <end position="621"/>
    </location>
</feature>
<gene>
    <name evidence="3" type="ORF">KIPB_006010</name>
</gene>
<feature type="compositionally biased region" description="Polar residues" evidence="2">
    <location>
        <begin position="821"/>
        <end position="834"/>
    </location>
</feature>
<dbReference type="AlphaFoldDB" id="A0A9K3GHX2"/>
<reference evidence="3 4" key="1">
    <citation type="journal article" date="2018" name="PLoS ONE">
        <title>The draft genome of Kipferlia bialata reveals reductive genome evolution in fornicate parasites.</title>
        <authorList>
            <person name="Tanifuji G."/>
            <person name="Takabayashi S."/>
            <person name="Kume K."/>
            <person name="Takagi M."/>
            <person name="Nakayama T."/>
            <person name="Kamikawa R."/>
            <person name="Inagaki Y."/>
            <person name="Hashimoto T."/>
        </authorList>
    </citation>
    <scope>NUCLEOTIDE SEQUENCE [LARGE SCALE GENOMIC DNA]</scope>
    <source>
        <strain evidence="3">NY0173</strain>
    </source>
</reference>
<comment type="caution">
    <text evidence="3">The sequence shown here is derived from an EMBL/GenBank/DDBJ whole genome shotgun (WGS) entry which is preliminary data.</text>
</comment>
<evidence type="ECO:0000313" key="4">
    <source>
        <dbReference type="Proteomes" id="UP000265618"/>
    </source>
</evidence>
<keyword evidence="1" id="KW-0175">Coiled coil</keyword>
<proteinExistence type="predicted"/>
<feature type="region of interest" description="Disordered" evidence="2">
    <location>
        <begin position="473"/>
        <end position="499"/>
    </location>
</feature>
<keyword evidence="4" id="KW-1185">Reference proteome</keyword>
<accession>A0A9K3GHX2</accession>
<evidence type="ECO:0000313" key="3">
    <source>
        <dbReference type="EMBL" id="GIQ84509.1"/>
    </source>
</evidence>
<dbReference type="Proteomes" id="UP000265618">
    <property type="component" value="Unassembled WGS sequence"/>
</dbReference>
<evidence type="ECO:0000256" key="1">
    <source>
        <dbReference type="SAM" id="Coils"/>
    </source>
</evidence>